<dbReference type="SMART" id="SM00245">
    <property type="entry name" value="TSPc"/>
    <property type="match status" value="1"/>
</dbReference>
<evidence type="ECO:0000256" key="1">
    <source>
        <dbReference type="SAM" id="SignalP"/>
    </source>
</evidence>
<dbReference type="InterPro" id="IPR029045">
    <property type="entry name" value="ClpP/crotonase-like_dom_sf"/>
</dbReference>
<name>A0ABQ5MI90_9FLAO</name>
<sequence>MKYTFSFIFLLLVLPLSSKTLSLNAISDSNILTYKKAGLIWGFLKYNHPTISSGKYNWDDEFVRLFATLKGADNDTDAETVLLNFVNQFDNKNIPDGEDVINSNYQWMSSYFTNSNLKNTIYRISQSKRKNDYYAKIDNLNYLSFSNEEPFKNFDVTEASHRLLLFFKFWNAIQYWDVNKEFVKHDWLSILDTYILDFLMANTSYEFELVKSRLIAELNDSHSSYFSKQVFDKDFKFKPSFGVVYVNDSLVVNYIYDKASCINNNVKIGDIITKINGESIKDGLQKRLAHLISASNFNFLTRFSYYLLCQETNKVSVTIVRNGLVVVQEINLLEDISYNDSYTIEGKHATIEKLGVNDFYVDLSKLSSKGCDSFFKAQKKLGIGNLILDLRRNNNLHLNTNKLCNYLITEEREFVKVIGPVKNNPLESDFVSGGGIASLVVSPFVVGKKSNSQLVSGKIVLLINRNTQSRGEYLALALQQANNCITVGNQTAGSPMNITTLVLPDGSSFNFTSFKALYPVSNKSVQQHGVKVDVVVDVKARNYSPDQYLEVAKEVINQ</sequence>
<accession>A0ABQ5MI90</accession>
<comment type="caution">
    <text evidence="3">The sequence shown here is derived from an EMBL/GenBank/DDBJ whole genome shotgun (WGS) entry which is preliminary data.</text>
</comment>
<dbReference type="SUPFAM" id="SSF52096">
    <property type="entry name" value="ClpP/crotonase"/>
    <property type="match status" value="1"/>
</dbReference>
<organism evidence="3 4">
    <name type="scientific">Neptunitalea lumnitzerae</name>
    <dbReference type="NCBI Taxonomy" id="2965509"/>
    <lineage>
        <taxon>Bacteria</taxon>
        <taxon>Pseudomonadati</taxon>
        <taxon>Bacteroidota</taxon>
        <taxon>Flavobacteriia</taxon>
        <taxon>Flavobacteriales</taxon>
        <taxon>Flavobacteriaceae</taxon>
        <taxon>Neptunitalea</taxon>
    </lineage>
</organism>
<dbReference type="Pfam" id="PF03572">
    <property type="entry name" value="Peptidase_S41"/>
    <property type="match status" value="1"/>
</dbReference>
<dbReference type="InterPro" id="IPR005151">
    <property type="entry name" value="Tail-specific_protease"/>
</dbReference>
<evidence type="ECO:0000259" key="2">
    <source>
        <dbReference type="SMART" id="SM00245"/>
    </source>
</evidence>
<dbReference type="Gene3D" id="3.90.226.10">
    <property type="entry name" value="2-enoyl-CoA Hydratase, Chain A, domain 1"/>
    <property type="match status" value="1"/>
</dbReference>
<gene>
    <name evidence="3" type="ORF">Y10_14860</name>
</gene>
<dbReference type="PANTHER" id="PTHR32060">
    <property type="entry name" value="TAIL-SPECIFIC PROTEASE"/>
    <property type="match status" value="1"/>
</dbReference>
<dbReference type="PANTHER" id="PTHR32060:SF30">
    <property type="entry name" value="CARBOXY-TERMINAL PROCESSING PROTEASE CTPA"/>
    <property type="match status" value="1"/>
</dbReference>
<feature type="chain" id="PRO_5046420142" description="Tail specific protease domain-containing protein" evidence="1">
    <location>
        <begin position="26"/>
        <end position="558"/>
    </location>
</feature>
<protein>
    <recommendedName>
        <fullName evidence="2">Tail specific protease domain-containing protein</fullName>
    </recommendedName>
</protein>
<keyword evidence="1" id="KW-0732">Signal</keyword>
<feature type="signal peptide" evidence="1">
    <location>
        <begin position="1"/>
        <end position="25"/>
    </location>
</feature>
<dbReference type="Proteomes" id="UP001143543">
    <property type="component" value="Unassembled WGS sequence"/>
</dbReference>
<feature type="domain" description="Tail specific protease" evidence="2">
    <location>
        <begin position="312"/>
        <end position="537"/>
    </location>
</feature>
<evidence type="ECO:0000313" key="3">
    <source>
        <dbReference type="EMBL" id="GLB49118.1"/>
    </source>
</evidence>
<dbReference type="RefSeq" id="WP_281764731.1">
    <property type="nucleotide sequence ID" value="NZ_BRVO01000001.1"/>
</dbReference>
<proteinExistence type="predicted"/>
<keyword evidence="4" id="KW-1185">Reference proteome</keyword>
<evidence type="ECO:0000313" key="4">
    <source>
        <dbReference type="Proteomes" id="UP001143543"/>
    </source>
</evidence>
<reference evidence="3" key="1">
    <citation type="submission" date="2022-07" db="EMBL/GenBank/DDBJ databases">
        <title>Taxonomy of Novel Oxalotrophic and Methylotrophic Bacteria.</title>
        <authorList>
            <person name="Sahin N."/>
            <person name="Tani A."/>
        </authorList>
    </citation>
    <scope>NUCLEOTIDE SEQUENCE</scope>
    <source>
        <strain evidence="3">Y10</strain>
    </source>
</reference>
<dbReference type="EMBL" id="BRVO01000001">
    <property type="protein sequence ID" value="GLB49118.1"/>
    <property type="molecule type" value="Genomic_DNA"/>
</dbReference>